<protein>
    <submittedName>
        <fullName evidence="2">Uncharacterized protein</fullName>
    </submittedName>
</protein>
<dbReference type="Proteomes" id="UP000053257">
    <property type="component" value="Unassembled WGS sequence"/>
</dbReference>
<evidence type="ECO:0000313" key="3">
    <source>
        <dbReference type="Proteomes" id="UP000053257"/>
    </source>
</evidence>
<feature type="compositionally biased region" description="Polar residues" evidence="1">
    <location>
        <begin position="356"/>
        <end position="435"/>
    </location>
</feature>
<feature type="compositionally biased region" description="Basic and acidic residues" evidence="1">
    <location>
        <begin position="203"/>
        <end position="216"/>
    </location>
</feature>
<sequence>MSSLEQSAPVRDFDFWEFVCCSKCHLSYIPDAGGPPTVPFWVTECGHVICNNHLRSDHRCAKCGATNVQVAALQQEMEPPMSNWFTPVPQAFDALAYTARFQIEALASLVRYYKKKCAHQRGLIERLRPLIQEHREMKGIMEDLRTKNDRLQMYMDTSNIPNANGKRQMLSRHAAHANSSPLSVNVPIAPDRLTLPPEQQRPGFHERQHHSDDGPRSNEGNRPGSRRFIERYAYNAPTSREGRDVLPPNLSHAQLDPVRRSQNRHLQHPVSNSAHISTGDDPRETSDDYRPAHLPHSYRQHDRPNGDAAARMPPPALPLNVSHGNRAAQSSLSNSVVPPSTPRHRTTIHLRPQYSAGVSSRHATTQSGSRAATPSIQTQRFVPSVPSTPSTRNFSPLASNAAGPSSAFSSGRAQLEGNPNSRFRMPSSATSSGQRSPFVPGQRGL</sequence>
<gene>
    <name evidence="2" type="ORF">PHLGIDRAFT_388983</name>
</gene>
<feature type="region of interest" description="Disordered" evidence="1">
    <location>
        <begin position="157"/>
        <end position="227"/>
    </location>
</feature>
<dbReference type="STRING" id="745531.A0A0C3PN18"/>
<reference evidence="2 3" key="1">
    <citation type="journal article" date="2014" name="PLoS Genet.">
        <title>Analysis of the Phlebiopsis gigantea genome, transcriptome and secretome provides insight into its pioneer colonization strategies of wood.</title>
        <authorList>
            <person name="Hori C."/>
            <person name="Ishida T."/>
            <person name="Igarashi K."/>
            <person name="Samejima M."/>
            <person name="Suzuki H."/>
            <person name="Master E."/>
            <person name="Ferreira P."/>
            <person name="Ruiz-Duenas F.J."/>
            <person name="Held B."/>
            <person name="Canessa P."/>
            <person name="Larrondo L.F."/>
            <person name="Schmoll M."/>
            <person name="Druzhinina I.S."/>
            <person name="Kubicek C.P."/>
            <person name="Gaskell J.A."/>
            <person name="Kersten P."/>
            <person name="St John F."/>
            <person name="Glasner J."/>
            <person name="Sabat G."/>
            <person name="Splinter BonDurant S."/>
            <person name="Syed K."/>
            <person name="Yadav J."/>
            <person name="Mgbeahuruike A.C."/>
            <person name="Kovalchuk A."/>
            <person name="Asiegbu F.O."/>
            <person name="Lackner G."/>
            <person name="Hoffmeister D."/>
            <person name="Rencoret J."/>
            <person name="Gutierrez A."/>
            <person name="Sun H."/>
            <person name="Lindquist E."/>
            <person name="Barry K."/>
            <person name="Riley R."/>
            <person name="Grigoriev I.V."/>
            <person name="Henrissat B."/>
            <person name="Kues U."/>
            <person name="Berka R.M."/>
            <person name="Martinez A.T."/>
            <person name="Covert S.F."/>
            <person name="Blanchette R.A."/>
            <person name="Cullen D."/>
        </authorList>
    </citation>
    <scope>NUCLEOTIDE SEQUENCE [LARGE SCALE GENOMIC DNA]</scope>
    <source>
        <strain evidence="2 3">11061_1 CR5-6</strain>
    </source>
</reference>
<name>A0A0C3PN18_PHLG1</name>
<proteinExistence type="predicted"/>
<evidence type="ECO:0000313" key="2">
    <source>
        <dbReference type="EMBL" id="KIP08143.1"/>
    </source>
</evidence>
<dbReference type="OrthoDB" id="2535391at2759"/>
<dbReference type="AlphaFoldDB" id="A0A0C3PN18"/>
<feature type="compositionally biased region" description="Polar residues" evidence="1">
    <location>
        <begin position="327"/>
        <end position="338"/>
    </location>
</feature>
<feature type="compositionally biased region" description="Basic and acidic residues" evidence="1">
    <location>
        <begin position="278"/>
        <end position="291"/>
    </location>
</feature>
<dbReference type="EMBL" id="KN840484">
    <property type="protein sequence ID" value="KIP08143.1"/>
    <property type="molecule type" value="Genomic_DNA"/>
</dbReference>
<feature type="region of interest" description="Disordered" evidence="1">
    <location>
        <begin position="259"/>
        <end position="445"/>
    </location>
</feature>
<evidence type="ECO:0000256" key="1">
    <source>
        <dbReference type="SAM" id="MobiDB-lite"/>
    </source>
</evidence>
<accession>A0A0C3PN18</accession>
<keyword evidence="3" id="KW-1185">Reference proteome</keyword>
<organism evidence="2 3">
    <name type="scientific">Phlebiopsis gigantea (strain 11061_1 CR5-6)</name>
    <name type="common">White-rot fungus</name>
    <name type="synonym">Peniophora gigantea</name>
    <dbReference type="NCBI Taxonomy" id="745531"/>
    <lineage>
        <taxon>Eukaryota</taxon>
        <taxon>Fungi</taxon>
        <taxon>Dikarya</taxon>
        <taxon>Basidiomycota</taxon>
        <taxon>Agaricomycotina</taxon>
        <taxon>Agaricomycetes</taxon>
        <taxon>Polyporales</taxon>
        <taxon>Phanerochaetaceae</taxon>
        <taxon>Phlebiopsis</taxon>
    </lineage>
</organism>
<dbReference type="HOGENOM" id="CLU_051880_0_0_1"/>